<dbReference type="InterPro" id="IPR029787">
    <property type="entry name" value="Nucleotide_cyclase"/>
</dbReference>
<feature type="domain" description="GGDEF" evidence="4">
    <location>
        <begin position="94"/>
        <end position="226"/>
    </location>
</feature>
<name>A0AA48KU47_9ALTE</name>
<sequence length="230" mass="26396">MIFMSVLLFYPDDQLLATSYSFDYKLRLVLSFVTTILFSAVYEYTRQQNFNTIQELNQKNNYLALHDQLTGLPNRRYLQNYLAREIARAERHHQSLAIMLCDIDKFKRVNDQYGHDCGDRVLIETAQLILHAIRKQDLVARWGGEEFLFVLPETGLAQAEVLGNLVRSKLSQHHFAILPTDEQITMSFGIALLASETTIDEAICQADKALYCAKHRGRDQVVIYDSAMAS</sequence>
<dbReference type="PANTHER" id="PTHR45138:SF9">
    <property type="entry name" value="DIGUANYLATE CYCLASE DGCM-RELATED"/>
    <property type="match status" value="1"/>
</dbReference>
<dbReference type="GO" id="GO:0052621">
    <property type="term" value="F:diguanylate cyclase activity"/>
    <property type="evidence" value="ECO:0007669"/>
    <property type="project" value="UniProtKB-EC"/>
</dbReference>
<dbReference type="SUPFAM" id="SSF55073">
    <property type="entry name" value="Nucleotide cyclase"/>
    <property type="match status" value="1"/>
</dbReference>
<dbReference type="KEGG" id="pmaw:MACH26_16010"/>
<comment type="cofactor">
    <cofactor evidence="1">
        <name>Mg(2+)</name>
        <dbReference type="ChEBI" id="CHEBI:18420"/>
    </cofactor>
</comment>
<dbReference type="PANTHER" id="PTHR45138">
    <property type="entry name" value="REGULATORY COMPONENTS OF SENSORY TRANSDUCTION SYSTEM"/>
    <property type="match status" value="1"/>
</dbReference>
<gene>
    <name evidence="5" type="ORF">MACH26_16010</name>
</gene>
<evidence type="ECO:0000313" key="6">
    <source>
        <dbReference type="Proteomes" id="UP001333710"/>
    </source>
</evidence>
<dbReference type="Pfam" id="PF00990">
    <property type="entry name" value="GGDEF"/>
    <property type="match status" value="1"/>
</dbReference>
<dbReference type="SMART" id="SM00267">
    <property type="entry name" value="GGDEF"/>
    <property type="match status" value="1"/>
</dbReference>
<evidence type="ECO:0000256" key="2">
    <source>
        <dbReference type="ARBA" id="ARBA00012528"/>
    </source>
</evidence>
<accession>A0AA48KU47</accession>
<evidence type="ECO:0000256" key="3">
    <source>
        <dbReference type="ARBA" id="ARBA00034247"/>
    </source>
</evidence>
<dbReference type="EC" id="2.7.7.65" evidence="2"/>
<organism evidence="5 6">
    <name type="scientific">Planctobacterium marinum</name>
    <dbReference type="NCBI Taxonomy" id="1631968"/>
    <lineage>
        <taxon>Bacteria</taxon>
        <taxon>Pseudomonadati</taxon>
        <taxon>Pseudomonadota</taxon>
        <taxon>Gammaproteobacteria</taxon>
        <taxon>Alteromonadales</taxon>
        <taxon>Alteromonadaceae</taxon>
        <taxon>Planctobacterium</taxon>
    </lineage>
</organism>
<comment type="catalytic activity">
    <reaction evidence="3">
        <text>2 GTP = 3',3'-c-di-GMP + 2 diphosphate</text>
        <dbReference type="Rhea" id="RHEA:24898"/>
        <dbReference type="ChEBI" id="CHEBI:33019"/>
        <dbReference type="ChEBI" id="CHEBI:37565"/>
        <dbReference type="ChEBI" id="CHEBI:58805"/>
        <dbReference type="EC" id="2.7.7.65"/>
    </reaction>
</comment>
<evidence type="ECO:0000259" key="4">
    <source>
        <dbReference type="PROSITE" id="PS50887"/>
    </source>
</evidence>
<dbReference type="EMBL" id="AP027272">
    <property type="protein sequence ID" value="BDX06080.1"/>
    <property type="molecule type" value="Genomic_DNA"/>
</dbReference>
<protein>
    <recommendedName>
        <fullName evidence="2">diguanylate cyclase</fullName>
        <ecNumber evidence="2">2.7.7.65</ecNumber>
    </recommendedName>
</protein>
<dbReference type="InterPro" id="IPR000160">
    <property type="entry name" value="GGDEF_dom"/>
</dbReference>
<dbReference type="InterPro" id="IPR043128">
    <property type="entry name" value="Rev_trsase/Diguanyl_cyclase"/>
</dbReference>
<dbReference type="AlphaFoldDB" id="A0AA48KU47"/>
<dbReference type="PROSITE" id="PS50887">
    <property type="entry name" value="GGDEF"/>
    <property type="match status" value="1"/>
</dbReference>
<reference evidence="5" key="1">
    <citation type="submission" date="2023-01" db="EMBL/GenBank/DDBJ databases">
        <title>Complete genome sequence of Planctobacterium marinum strain Dej080120_11.</title>
        <authorList>
            <person name="Ueki S."/>
            <person name="Maruyama F."/>
        </authorList>
    </citation>
    <scope>NUCLEOTIDE SEQUENCE</scope>
    <source>
        <strain evidence="5">Dej080120_11</strain>
    </source>
</reference>
<evidence type="ECO:0000313" key="5">
    <source>
        <dbReference type="EMBL" id="BDX06080.1"/>
    </source>
</evidence>
<dbReference type="FunFam" id="3.30.70.270:FF:000001">
    <property type="entry name" value="Diguanylate cyclase domain protein"/>
    <property type="match status" value="1"/>
</dbReference>
<dbReference type="Proteomes" id="UP001333710">
    <property type="component" value="Chromosome"/>
</dbReference>
<evidence type="ECO:0000256" key="1">
    <source>
        <dbReference type="ARBA" id="ARBA00001946"/>
    </source>
</evidence>
<proteinExistence type="predicted"/>
<dbReference type="CDD" id="cd01949">
    <property type="entry name" value="GGDEF"/>
    <property type="match status" value="1"/>
</dbReference>
<keyword evidence="6" id="KW-1185">Reference proteome</keyword>
<dbReference type="Gene3D" id="3.30.70.270">
    <property type="match status" value="1"/>
</dbReference>
<dbReference type="NCBIfam" id="TIGR00254">
    <property type="entry name" value="GGDEF"/>
    <property type="match status" value="1"/>
</dbReference>
<dbReference type="InterPro" id="IPR050469">
    <property type="entry name" value="Diguanylate_Cyclase"/>
</dbReference>